<feature type="region of interest" description="Disordered" evidence="1">
    <location>
        <begin position="415"/>
        <end position="467"/>
    </location>
</feature>
<feature type="region of interest" description="Disordered" evidence="1">
    <location>
        <begin position="272"/>
        <end position="298"/>
    </location>
</feature>
<evidence type="ECO:0000313" key="3">
    <source>
        <dbReference type="Proteomes" id="UP001140510"/>
    </source>
</evidence>
<organism evidence="2 3">
    <name type="scientific">Didymella pomorum</name>
    <dbReference type="NCBI Taxonomy" id="749634"/>
    <lineage>
        <taxon>Eukaryota</taxon>
        <taxon>Fungi</taxon>
        <taxon>Dikarya</taxon>
        <taxon>Ascomycota</taxon>
        <taxon>Pezizomycotina</taxon>
        <taxon>Dothideomycetes</taxon>
        <taxon>Pleosporomycetidae</taxon>
        <taxon>Pleosporales</taxon>
        <taxon>Pleosporineae</taxon>
        <taxon>Didymellaceae</taxon>
        <taxon>Didymella</taxon>
    </lineage>
</organism>
<keyword evidence="3" id="KW-1185">Reference proteome</keyword>
<feature type="compositionally biased region" description="Polar residues" evidence="1">
    <location>
        <begin position="566"/>
        <end position="588"/>
    </location>
</feature>
<evidence type="ECO:0000256" key="1">
    <source>
        <dbReference type="SAM" id="MobiDB-lite"/>
    </source>
</evidence>
<feature type="compositionally biased region" description="Basic and acidic residues" evidence="1">
    <location>
        <begin position="789"/>
        <end position="804"/>
    </location>
</feature>
<dbReference type="AlphaFoldDB" id="A0A9W8Z655"/>
<feature type="region of interest" description="Disordered" evidence="1">
    <location>
        <begin position="80"/>
        <end position="99"/>
    </location>
</feature>
<sequence>MELDNDKERATEEEEAGRHNDLYNQLKARMQRAATQHREDLRKARTTVSSTETDNVGDADACWGAIKTAKTPEAEIERYKMLQSTPRTKAEAEHDKDVHELRMRVLPKKGPRDQKAAREVASALRAGQASSQLQQSGSEQEDHDLALALQLQEDEYGYRETEQRQASLTEEEEQVLRYKTLQVEKHNERLENLRDSMLRTLQSAGIPTMAQRPMLEAQDMASPGPRRRRSRGYEQHEAPPSPPPDDIPETSRPPLVISFSSGHVTIPSLKRSDAEVFGDSARPPSPPPKTQWRDRTRQRGRLNLDFSRIDTQFLLTHEFIDDVNSMLDLINGWTFDRISDIEYAFKKDIDNRGRTVEFVKIDIRRWGVRLVNPANPERKDSLGMLCPFRSSDNPDNICQNLGSKYCSNKSYTEERTASLRSSRDQQSMPPPHLPPRSEKREAFRMPPVTSFPSTSTLRLRESPRPGFLHLPEKDARLERIENLELRGTKIRTQVGQVKSFMSQIKTQSEVTQDVQAEGRKRVRQFLQSLNLTSKPSEQAKEQPGGLQHPCRAATAVGPTVPEHSGISEQPKNSTQRIPSEQLETSEQAVKQHSDDDASSTSPPGKLIHREKIPTGPHSLRREDLSFTSVIDSRGVHPYGPWAETIHDKPREQYFTAANTIIEESSGEDNSSSASLPQKKEQLSINGAIQSVISSDKPKLSFRLQHLKHPDPHWEMQAEKVKRVEELRIKRNKAQTPILLPNKRAMEFFLGTSDGLRPPRKPRLVNDNPYMPPQLLRKTESLQELDTGYDEERLNTSTKPEEKRSTAPPESPPSPPSPRIRQLPDPDDEPLSLESPRIRDDMDLDDDIPVWDPEDDDGAPLTRQVARNSSAEGVRAYQEHLKGFLKNCRSQKTQRETPRPTLASTPGPAPKPAPAETKTQMVERDPGRWTRMKHDEIRRAGDRPIHPDARGRRAWEGDQARGMEPPEAQKEDGSDKEVLKALFASVE</sequence>
<feature type="compositionally biased region" description="Low complexity" evidence="1">
    <location>
        <begin position="121"/>
        <end position="138"/>
    </location>
</feature>
<dbReference type="EMBL" id="JAPEVA010000129">
    <property type="protein sequence ID" value="KAJ4398473.1"/>
    <property type="molecule type" value="Genomic_DNA"/>
</dbReference>
<gene>
    <name evidence="2" type="ORF">N0V91_010178</name>
</gene>
<name>A0A9W8Z655_9PLEO</name>
<proteinExistence type="predicted"/>
<accession>A0A9W8Z655</accession>
<feature type="region of interest" description="Disordered" evidence="1">
    <location>
        <begin position="750"/>
        <end position="976"/>
    </location>
</feature>
<dbReference type="OrthoDB" id="3788294at2759"/>
<feature type="compositionally biased region" description="Basic and acidic residues" evidence="1">
    <location>
        <begin position="966"/>
        <end position="976"/>
    </location>
</feature>
<reference evidence="2" key="1">
    <citation type="submission" date="2022-10" db="EMBL/GenBank/DDBJ databases">
        <title>Tapping the CABI collections for fungal endophytes: first genome assemblies for Collariella, Neodidymelliopsis, Ascochyta clinopodiicola, Didymella pomorum, Didymosphaeria variabile, Neocosmospora piperis and Neocucurbitaria cava.</title>
        <authorList>
            <person name="Hill R."/>
        </authorList>
    </citation>
    <scope>NUCLEOTIDE SEQUENCE</scope>
    <source>
        <strain evidence="2">IMI 355091</strain>
    </source>
</reference>
<feature type="region of interest" description="Disordered" evidence="1">
    <location>
        <begin position="528"/>
        <end position="620"/>
    </location>
</feature>
<feature type="compositionally biased region" description="Pro residues" evidence="1">
    <location>
        <begin position="808"/>
        <end position="817"/>
    </location>
</feature>
<comment type="caution">
    <text evidence="2">The sequence shown here is derived from an EMBL/GenBank/DDBJ whole genome shotgun (WGS) entry which is preliminary data.</text>
</comment>
<feature type="compositionally biased region" description="Basic and acidic residues" evidence="1">
    <location>
        <begin position="920"/>
        <end position="960"/>
    </location>
</feature>
<feature type="compositionally biased region" description="Acidic residues" evidence="1">
    <location>
        <begin position="841"/>
        <end position="857"/>
    </location>
</feature>
<feature type="compositionally biased region" description="Basic and acidic residues" evidence="1">
    <location>
        <begin position="1"/>
        <end position="21"/>
    </location>
</feature>
<feature type="region of interest" description="Disordered" evidence="1">
    <location>
        <begin position="104"/>
        <end position="146"/>
    </location>
</feature>
<protein>
    <submittedName>
        <fullName evidence="2">Uncharacterized protein</fullName>
    </submittedName>
</protein>
<feature type="region of interest" description="Disordered" evidence="1">
    <location>
        <begin position="1"/>
        <end position="58"/>
    </location>
</feature>
<evidence type="ECO:0000313" key="2">
    <source>
        <dbReference type="EMBL" id="KAJ4398473.1"/>
    </source>
</evidence>
<feature type="region of interest" description="Disordered" evidence="1">
    <location>
        <begin position="206"/>
        <end position="258"/>
    </location>
</feature>
<dbReference type="Proteomes" id="UP001140510">
    <property type="component" value="Unassembled WGS sequence"/>
</dbReference>
<feature type="compositionally biased region" description="Basic and acidic residues" evidence="1">
    <location>
        <begin position="88"/>
        <end position="99"/>
    </location>
</feature>